<dbReference type="InterPro" id="IPR028082">
    <property type="entry name" value="Peripla_BP_I"/>
</dbReference>
<accession>A0ABV7GY06</accession>
<evidence type="ECO:0000256" key="1">
    <source>
        <dbReference type="ARBA" id="ARBA00023015"/>
    </source>
</evidence>
<dbReference type="Pfam" id="PF00356">
    <property type="entry name" value="LacI"/>
    <property type="match status" value="1"/>
</dbReference>
<dbReference type="SUPFAM" id="SSF53822">
    <property type="entry name" value="Periplasmic binding protein-like I"/>
    <property type="match status" value="1"/>
</dbReference>
<dbReference type="Pfam" id="PF13407">
    <property type="entry name" value="Peripla_BP_4"/>
    <property type="match status" value="1"/>
</dbReference>
<dbReference type="CDD" id="cd01392">
    <property type="entry name" value="HTH_LacI"/>
    <property type="match status" value="1"/>
</dbReference>
<gene>
    <name evidence="5" type="ORF">ACFOGP_16880</name>
</gene>
<dbReference type="InterPro" id="IPR010982">
    <property type="entry name" value="Lambda_DNA-bd_dom_sf"/>
</dbReference>
<keyword evidence="1" id="KW-0805">Transcription regulation</keyword>
<dbReference type="GO" id="GO:0003677">
    <property type="term" value="F:DNA binding"/>
    <property type="evidence" value="ECO:0007669"/>
    <property type="project" value="UniProtKB-KW"/>
</dbReference>
<evidence type="ECO:0000313" key="5">
    <source>
        <dbReference type="EMBL" id="MFC3144401.1"/>
    </source>
</evidence>
<organism evidence="5 6">
    <name type="scientific">Psychromarinibacter halotolerans</name>
    <dbReference type="NCBI Taxonomy" id="1775175"/>
    <lineage>
        <taxon>Bacteria</taxon>
        <taxon>Pseudomonadati</taxon>
        <taxon>Pseudomonadota</taxon>
        <taxon>Alphaproteobacteria</taxon>
        <taxon>Rhodobacterales</taxon>
        <taxon>Paracoccaceae</taxon>
        <taxon>Psychromarinibacter</taxon>
    </lineage>
</organism>
<dbReference type="InterPro" id="IPR025997">
    <property type="entry name" value="SBP_2_dom"/>
</dbReference>
<dbReference type="Gene3D" id="3.40.50.2300">
    <property type="match status" value="2"/>
</dbReference>
<evidence type="ECO:0000259" key="4">
    <source>
        <dbReference type="PROSITE" id="PS50932"/>
    </source>
</evidence>
<name>A0ABV7GY06_9RHOB</name>
<proteinExistence type="predicted"/>
<protein>
    <submittedName>
        <fullName evidence="5">LacI family DNA-binding transcriptional regulator</fullName>
    </submittedName>
</protein>
<dbReference type="PROSITE" id="PS00356">
    <property type="entry name" value="HTH_LACI_1"/>
    <property type="match status" value="1"/>
</dbReference>
<dbReference type="SMART" id="SM00354">
    <property type="entry name" value="HTH_LACI"/>
    <property type="match status" value="1"/>
</dbReference>
<comment type="caution">
    <text evidence="5">The sequence shown here is derived from an EMBL/GenBank/DDBJ whole genome shotgun (WGS) entry which is preliminary data.</text>
</comment>
<keyword evidence="6" id="KW-1185">Reference proteome</keyword>
<dbReference type="PANTHER" id="PTHR30146">
    <property type="entry name" value="LACI-RELATED TRANSCRIPTIONAL REPRESSOR"/>
    <property type="match status" value="1"/>
</dbReference>
<evidence type="ECO:0000256" key="3">
    <source>
        <dbReference type="ARBA" id="ARBA00023163"/>
    </source>
</evidence>
<dbReference type="InterPro" id="IPR000843">
    <property type="entry name" value="HTH_LacI"/>
</dbReference>
<evidence type="ECO:0000256" key="2">
    <source>
        <dbReference type="ARBA" id="ARBA00023125"/>
    </source>
</evidence>
<dbReference type="EMBL" id="JBHRTB010000010">
    <property type="protein sequence ID" value="MFC3144401.1"/>
    <property type="molecule type" value="Genomic_DNA"/>
</dbReference>
<dbReference type="PANTHER" id="PTHR30146:SF152">
    <property type="entry name" value="TRANSCRIPTIONAL REGULATORY PROTEIN"/>
    <property type="match status" value="1"/>
</dbReference>
<dbReference type="Gene3D" id="1.10.260.40">
    <property type="entry name" value="lambda repressor-like DNA-binding domains"/>
    <property type="match status" value="1"/>
</dbReference>
<dbReference type="RefSeq" id="WP_275633889.1">
    <property type="nucleotide sequence ID" value="NZ_JARGYD010000006.1"/>
</dbReference>
<dbReference type="CDD" id="cd06307">
    <property type="entry name" value="PBP1_sugar_binding"/>
    <property type="match status" value="1"/>
</dbReference>
<reference evidence="6" key="1">
    <citation type="journal article" date="2019" name="Int. J. Syst. Evol. Microbiol.">
        <title>The Global Catalogue of Microorganisms (GCM) 10K type strain sequencing project: providing services to taxonomists for standard genome sequencing and annotation.</title>
        <authorList>
            <consortium name="The Broad Institute Genomics Platform"/>
            <consortium name="The Broad Institute Genome Sequencing Center for Infectious Disease"/>
            <person name="Wu L."/>
            <person name="Ma J."/>
        </authorList>
    </citation>
    <scope>NUCLEOTIDE SEQUENCE [LARGE SCALE GENOMIC DNA]</scope>
    <source>
        <strain evidence="6">KCTC 52366</strain>
    </source>
</reference>
<dbReference type="SUPFAM" id="SSF47413">
    <property type="entry name" value="lambda repressor-like DNA-binding domains"/>
    <property type="match status" value="1"/>
</dbReference>
<feature type="domain" description="HTH lacI-type" evidence="4">
    <location>
        <begin position="3"/>
        <end position="77"/>
    </location>
</feature>
<keyword evidence="3" id="KW-0804">Transcription</keyword>
<keyword evidence="2 5" id="KW-0238">DNA-binding</keyword>
<dbReference type="PROSITE" id="PS50932">
    <property type="entry name" value="HTH_LACI_2"/>
    <property type="match status" value="1"/>
</dbReference>
<dbReference type="Proteomes" id="UP001595632">
    <property type="component" value="Unassembled WGS sequence"/>
</dbReference>
<evidence type="ECO:0000313" key="6">
    <source>
        <dbReference type="Proteomes" id="UP001595632"/>
    </source>
</evidence>
<sequence length="335" mass="36929">MKTTIKEIADRAGVSPATVDRVLNDRPGVRQRTRDAVLGAAERLGYFGEVEVTPQKSLRLLLILPEGENSFMQSLRRHLLVQAQETEDVSIQIRNVPAKEPAGYVEALRNASGTCEGVGIIAPDHPEIREEINQLARTGIKVSTLVSDIPAVSKIGYVGVDNRAAGRLAGLLMGRFLPAGQPGRIGLFIGSPSYRGHEEREMGFRSILSGDFPELRVVDFAVIEDDRDNAYREARRLLAQDDLVGIYNIGSGNQGIAQAVKEMGRAKDLVFIAHDFTEATRTLLLDRTIDAIIDQNPRVEAREVIRNLVAAIRGEMEPEYPPRLQAIFRENMPAS</sequence>